<comment type="caution">
    <text evidence="1">The sequence shown here is derived from an EMBL/GenBank/DDBJ whole genome shotgun (WGS) entry which is preliminary data.</text>
</comment>
<gene>
    <name evidence="1" type="ORF">GCM10022222_31530</name>
</gene>
<evidence type="ECO:0000313" key="2">
    <source>
        <dbReference type="Proteomes" id="UP001500689"/>
    </source>
</evidence>
<proteinExistence type="predicted"/>
<protein>
    <recommendedName>
        <fullName evidence="3">ABM domain-containing protein</fullName>
    </recommendedName>
</protein>
<dbReference type="SUPFAM" id="SSF54909">
    <property type="entry name" value="Dimeric alpha+beta barrel"/>
    <property type="match status" value="1"/>
</dbReference>
<sequence>MFARVITVETGTEGFGDLVEVAEHQLPDARRRPGFRGFFLLTDEETGKLMTISLWETREQMAEVARGTADGIHDRGIETTGRTAPRLETYEVKMQA</sequence>
<dbReference type="InterPro" id="IPR011008">
    <property type="entry name" value="Dimeric_a/b-barrel"/>
</dbReference>
<dbReference type="RefSeq" id="WP_344860278.1">
    <property type="nucleotide sequence ID" value="NZ_BAAAZN010000006.1"/>
</dbReference>
<evidence type="ECO:0008006" key="3">
    <source>
        <dbReference type="Google" id="ProtNLM"/>
    </source>
</evidence>
<dbReference type="Gene3D" id="3.30.70.100">
    <property type="match status" value="1"/>
</dbReference>
<evidence type="ECO:0000313" key="1">
    <source>
        <dbReference type="EMBL" id="GAA3545617.1"/>
    </source>
</evidence>
<name>A0ABP6W429_9PSEU</name>
<reference evidence="2" key="1">
    <citation type="journal article" date="2019" name="Int. J. Syst. Evol. Microbiol.">
        <title>The Global Catalogue of Microorganisms (GCM) 10K type strain sequencing project: providing services to taxonomists for standard genome sequencing and annotation.</title>
        <authorList>
            <consortium name="The Broad Institute Genomics Platform"/>
            <consortium name="The Broad Institute Genome Sequencing Center for Infectious Disease"/>
            <person name="Wu L."/>
            <person name="Ma J."/>
        </authorList>
    </citation>
    <scope>NUCLEOTIDE SEQUENCE [LARGE SCALE GENOMIC DNA]</scope>
    <source>
        <strain evidence="2">JCM 16898</strain>
    </source>
</reference>
<dbReference type="EMBL" id="BAAAZN010000006">
    <property type="protein sequence ID" value="GAA3545617.1"/>
    <property type="molecule type" value="Genomic_DNA"/>
</dbReference>
<dbReference type="Proteomes" id="UP001500689">
    <property type="component" value="Unassembled WGS sequence"/>
</dbReference>
<keyword evidence="2" id="KW-1185">Reference proteome</keyword>
<accession>A0ABP6W429</accession>
<organism evidence="1 2">
    <name type="scientific">Amycolatopsis ultiminotia</name>
    <dbReference type="NCBI Taxonomy" id="543629"/>
    <lineage>
        <taxon>Bacteria</taxon>
        <taxon>Bacillati</taxon>
        <taxon>Actinomycetota</taxon>
        <taxon>Actinomycetes</taxon>
        <taxon>Pseudonocardiales</taxon>
        <taxon>Pseudonocardiaceae</taxon>
        <taxon>Amycolatopsis</taxon>
    </lineage>
</organism>